<keyword evidence="1" id="KW-0433">Leucine-rich repeat</keyword>
<feature type="transmembrane region" description="Helical" evidence="4">
    <location>
        <begin position="681"/>
        <end position="705"/>
    </location>
</feature>
<dbReference type="InterPro" id="IPR001611">
    <property type="entry name" value="Leu-rich_rpt"/>
</dbReference>
<dbReference type="InterPro" id="IPR050541">
    <property type="entry name" value="LRR_TM_domain-containing"/>
</dbReference>
<dbReference type="InterPro" id="IPR000483">
    <property type="entry name" value="Cys-rich_flank_reg_C"/>
</dbReference>
<evidence type="ECO:0000313" key="9">
    <source>
        <dbReference type="Proteomes" id="UP000663864"/>
    </source>
</evidence>
<organism evidence="7 9">
    <name type="scientific">Rotaria sordida</name>
    <dbReference type="NCBI Taxonomy" id="392033"/>
    <lineage>
        <taxon>Eukaryota</taxon>
        <taxon>Metazoa</taxon>
        <taxon>Spiralia</taxon>
        <taxon>Gnathifera</taxon>
        <taxon>Rotifera</taxon>
        <taxon>Eurotatoria</taxon>
        <taxon>Bdelloidea</taxon>
        <taxon>Philodinida</taxon>
        <taxon>Philodinidae</taxon>
        <taxon>Rotaria</taxon>
    </lineage>
</organism>
<sequence length="800" mass="93798">MYIQLILMTLILPIYYCQTDFQTICQAGIRQDNTNYIHCGRKQLNAIPNFSRITNTFYDELVLNDNQITEIRHNAFQGLRVKRLNLSGNKIRSIDIRAFIELANYLEELIIEFDTNIHTDIPDAIKYNLINLRTLKLINLNLTIIKNNTFIKYRKLEELSIIKSNIKFIELNGFNSLNNLRSLHLDQNQLNDNIWFVLKKYLNNLEILTLSQNNLNILKENFLLKNLKILDLSSNGIQIIERNFFENILFIEKLYLQNNEINSLQLTFLTILNNLKELNLDFNRLTFLPENLFQFNNKLIYLSLQGNDLNYLTNKSFRGLNNLIYLNLARNRLQFHINQQPFQHLNSLEILNLDRNLYLNLSKLTFSGLETNLIELSLQNCNLTKIYLLNNPFDLFTNLQRLKLSSNNLKELPENFLKNSVNSLISIDLQRNLFQSIPNLFGENFILSKLTDFDLSSNYICTLNKNDLYKYKYLKTIGLTGNPLHCNCHLRWLKQWLIKNYDYDLIKFLQWTCATPTKLYGKQLTIIDEQDMICSENDYSQCQSSQNSSIIKSTSTQLTSIKTTSTSTRIDELIINDISYNPNGMLTITWEYMLSTLPRYFHLQIYDDINRHIILQRLIDGDQRSIEIDIKNYLNESSSIYLICLNIRQNKYCRNIQLQQIKSSSLILSSNKHENDQSLQFIYLLIGIILGAIFVSIMLIIVCCWRIRNISKDKLSNSIEKLPTNTLYHPPLRSSIFYRPLNIISYPQIQQQQHSCDTSECSIHSSTDTSQLANDSYHIYQQIPPVYNCQIHSTRTHILV</sequence>
<dbReference type="AlphaFoldDB" id="A0A813Q3J1"/>
<dbReference type="InterPro" id="IPR003591">
    <property type="entry name" value="Leu-rich_rpt_typical-subtyp"/>
</dbReference>
<gene>
    <name evidence="8" type="ORF">JBS370_LOCUS552</name>
    <name evidence="7" type="ORF">ZHD862_LOCUS353</name>
</gene>
<dbReference type="SMART" id="SM00364">
    <property type="entry name" value="LRR_BAC"/>
    <property type="match status" value="3"/>
</dbReference>
<dbReference type="PROSITE" id="PS51450">
    <property type="entry name" value="LRR"/>
    <property type="match status" value="3"/>
</dbReference>
<evidence type="ECO:0000259" key="6">
    <source>
        <dbReference type="SMART" id="SM00082"/>
    </source>
</evidence>
<dbReference type="GO" id="GO:0005886">
    <property type="term" value="C:plasma membrane"/>
    <property type="evidence" value="ECO:0007669"/>
    <property type="project" value="TreeGrafter"/>
</dbReference>
<evidence type="ECO:0000313" key="7">
    <source>
        <dbReference type="EMBL" id="CAF0761459.1"/>
    </source>
</evidence>
<feature type="signal peptide" evidence="5">
    <location>
        <begin position="1"/>
        <end position="19"/>
    </location>
</feature>
<evidence type="ECO:0000256" key="1">
    <source>
        <dbReference type="ARBA" id="ARBA00022614"/>
    </source>
</evidence>
<dbReference type="Gene3D" id="3.80.10.10">
    <property type="entry name" value="Ribonuclease Inhibitor"/>
    <property type="match status" value="4"/>
</dbReference>
<evidence type="ECO:0000256" key="4">
    <source>
        <dbReference type="SAM" id="Phobius"/>
    </source>
</evidence>
<feature type="chain" id="PRO_5035596859" description="LRRCT domain-containing protein" evidence="5">
    <location>
        <begin position="20"/>
        <end position="800"/>
    </location>
</feature>
<dbReference type="Pfam" id="PF13855">
    <property type="entry name" value="LRR_8"/>
    <property type="match status" value="2"/>
</dbReference>
<evidence type="ECO:0000256" key="2">
    <source>
        <dbReference type="ARBA" id="ARBA00022729"/>
    </source>
</evidence>
<evidence type="ECO:0000256" key="3">
    <source>
        <dbReference type="ARBA" id="ARBA00022737"/>
    </source>
</evidence>
<accession>A0A813Q3J1</accession>
<evidence type="ECO:0000313" key="8">
    <source>
        <dbReference type="EMBL" id="CAF3534840.1"/>
    </source>
</evidence>
<reference evidence="7" key="1">
    <citation type="submission" date="2021-02" db="EMBL/GenBank/DDBJ databases">
        <authorList>
            <person name="Nowell W R."/>
        </authorList>
    </citation>
    <scope>NUCLEOTIDE SEQUENCE</scope>
</reference>
<dbReference type="SUPFAM" id="SSF52058">
    <property type="entry name" value="L domain-like"/>
    <property type="match status" value="1"/>
</dbReference>
<dbReference type="EMBL" id="CAJOBD010000015">
    <property type="protein sequence ID" value="CAF3534840.1"/>
    <property type="molecule type" value="Genomic_DNA"/>
</dbReference>
<dbReference type="PANTHER" id="PTHR24369:SF210">
    <property type="entry name" value="CHAOPTIN-RELATED"/>
    <property type="match status" value="1"/>
</dbReference>
<dbReference type="SMART" id="SM00082">
    <property type="entry name" value="LRRCT"/>
    <property type="match status" value="1"/>
</dbReference>
<evidence type="ECO:0000256" key="5">
    <source>
        <dbReference type="SAM" id="SignalP"/>
    </source>
</evidence>
<keyword evidence="4" id="KW-0812">Transmembrane</keyword>
<dbReference type="EMBL" id="CAJNOT010000005">
    <property type="protein sequence ID" value="CAF0761459.1"/>
    <property type="molecule type" value="Genomic_DNA"/>
</dbReference>
<feature type="domain" description="LRRCT" evidence="6">
    <location>
        <begin position="482"/>
        <end position="535"/>
    </location>
</feature>
<dbReference type="Proteomes" id="UP000663836">
    <property type="component" value="Unassembled WGS sequence"/>
</dbReference>
<name>A0A813Q3J1_9BILA</name>
<dbReference type="SUPFAM" id="SSF52047">
    <property type="entry name" value="RNI-like"/>
    <property type="match status" value="1"/>
</dbReference>
<keyword evidence="4" id="KW-0472">Membrane</keyword>
<keyword evidence="2 5" id="KW-0732">Signal</keyword>
<dbReference type="SMART" id="SM00369">
    <property type="entry name" value="LRR_TYP"/>
    <property type="match status" value="12"/>
</dbReference>
<protein>
    <recommendedName>
        <fullName evidence="6">LRRCT domain-containing protein</fullName>
    </recommendedName>
</protein>
<keyword evidence="3" id="KW-0677">Repeat</keyword>
<keyword evidence="4" id="KW-1133">Transmembrane helix</keyword>
<comment type="caution">
    <text evidence="7">The sequence shown here is derived from an EMBL/GenBank/DDBJ whole genome shotgun (WGS) entry which is preliminary data.</text>
</comment>
<dbReference type="PANTHER" id="PTHR24369">
    <property type="entry name" value="ANTIGEN BSP, PUTATIVE-RELATED"/>
    <property type="match status" value="1"/>
</dbReference>
<dbReference type="InterPro" id="IPR032675">
    <property type="entry name" value="LRR_dom_sf"/>
</dbReference>
<proteinExistence type="predicted"/>
<dbReference type="Proteomes" id="UP000663864">
    <property type="component" value="Unassembled WGS sequence"/>
</dbReference>